<keyword evidence="2" id="KW-0732">Signal</keyword>
<evidence type="ECO:0000313" key="3">
    <source>
        <dbReference type="EMBL" id="MCD2518967.1"/>
    </source>
</evidence>
<evidence type="ECO:0000256" key="1">
    <source>
        <dbReference type="SAM" id="MobiDB-lite"/>
    </source>
</evidence>
<proteinExistence type="predicted"/>
<comment type="caution">
    <text evidence="3">The sequence shown here is derived from an EMBL/GenBank/DDBJ whole genome shotgun (WGS) entry which is preliminary data.</text>
</comment>
<dbReference type="EMBL" id="JAJNOC010000009">
    <property type="protein sequence ID" value="MCD2518967.1"/>
    <property type="molecule type" value="Genomic_DNA"/>
</dbReference>
<gene>
    <name evidence="3" type="ORF">LQ564_21945</name>
</gene>
<evidence type="ECO:0008006" key="5">
    <source>
        <dbReference type="Google" id="ProtNLM"/>
    </source>
</evidence>
<protein>
    <recommendedName>
        <fullName evidence="5">Periplasmic heavy metal sensor</fullName>
    </recommendedName>
</protein>
<name>A0ABS8QB35_9BURK</name>
<accession>A0ABS8QB35</accession>
<organism evidence="3 4">
    <name type="scientific">Massilia phyllostachyos</name>
    <dbReference type="NCBI Taxonomy" id="2898585"/>
    <lineage>
        <taxon>Bacteria</taxon>
        <taxon>Pseudomonadati</taxon>
        <taxon>Pseudomonadota</taxon>
        <taxon>Betaproteobacteria</taxon>
        <taxon>Burkholderiales</taxon>
        <taxon>Oxalobacteraceae</taxon>
        <taxon>Telluria group</taxon>
        <taxon>Massilia</taxon>
    </lineage>
</organism>
<keyword evidence="4" id="KW-1185">Reference proteome</keyword>
<reference evidence="3" key="1">
    <citation type="submission" date="2021-11" db="EMBL/GenBank/DDBJ databases">
        <title>The complete genome of Massilia sp sp. G4R7.</title>
        <authorList>
            <person name="Liu L."/>
            <person name="Yue J."/>
            <person name="Yuan J."/>
            <person name="Yang F."/>
            <person name="Li L."/>
        </authorList>
    </citation>
    <scope>NUCLEOTIDE SEQUENCE</scope>
    <source>
        <strain evidence="3">G4R7</strain>
    </source>
</reference>
<dbReference type="Proteomes" id="UP001179361">
    <property type="component" value="Unassembled WGS sequence"/>
</dbReference>
<sequence length="193" mass="20120">MKFLPFAFAAALLCALPAARAIPISDWRAEDLLMQAPEIRKELALNENQRLLWEQSERKTRTILRARKERREALDAAAKALAADAAGDLRTLSAPLDADAAATQSEDLALRETWLTMNDALDDTQRAKLMAQVRSTLERQPGGPGGEGRSERGSRPEGGGGRGRGPGGGGGMPGGGGASGGGGISLGGSRGGF</sequence>
<dbReference type="RefSeq" id="WP_231060234.1">
    <property type="nucleotide sequence ID" value="NZ_JAJNOC010000009.1"/>
</dbReference>
<evidence type="ECO:0000313" key="4">
    <source>
        <dbReference type="Proteomes" id="UP001179361"/>
    </source>
</evidence>
<feature type="signal peptide" evidence="2">
    <location>
        <begin position="1"/>
        <end position="21"/>
    </location>
</feature>
<evidence type="ECO:0000256" key="2">
    <source>
        <dbReference type="SAM" id="SignalP"/>
    </source>
</evidence>
<feature type="region of interest" description="Disordered" evidence="1">
    <location>
        <begin position="135"/>
        <end position="193"/>
    </location>
</feature>
<feature type="compositionally biased region" description="Gly residues" evidence="1">
    <location>
        <begin position="156"/>
        <end position="193"/>
    </location>
</feature>
<feature type="chain" id="PRO_5046977938" description="Periplasmic heavy metal sensor" evidence="2">
    <location>
        <begin position="22"/>
        <end position="193"/>
    </location>
</feature>